<organism evidence="1 2">
    <name type="scientific">Phytohabitans suffuscus</name>
    <dbReference type="NCBI Taxonomy" id="624315"/>
    <lineage>
        <taxon>Bacteria</taxon>
        <taxon>Bacillati</taxon>
        <taxon>Actinomycetota</taxon>
        <taxon>Actinomycetes</taxon>
        <taxon>Micromonosporales</taxon>
        <taxon>Micromonosporaceae</taxon>
    </lineage>
</organism>
<dbReference type="PANTHER" id="PTHR42793:SF1">
    <property type="entry name" value="PEPTIDYL-LYSINE N-ACETYLTRANSFERASE PATZ"/>
    <property type="match status" value="1"/>
</dbReference>
<dbReference type="Pfam" id="PF13549">
    <property type="entry name" value="ATP-grasp_5"/>
    <property type="match status" value="1"/>
</dbReference>
<evidence type="ECO:0000313" key="1">
    <source>
        <dbReference type="EMBL" id="BCB90028.1"/>
    </source>
</evidence>
<dbReference type="PANTHER" id="PTHR42793">
    <property type="entry name" value="COA BINDING DOMAIN CONTAINING PROTEIN"/>
    <property type="match status" value="1"/>
</dbReference>
<dbReference type="Gene3D" id="3.30.470.20">
    <property type="entry name" value="ATP-grasp fold, B domain"/>
    <property type="match status" value="1"/>
</dbReference>
<dbReference type="KEGG" id="psuu:Psuf_073410"/>
<gene>
    <name evidence="1" type="ORF">Psuf_073410</name>
</gene>
<reference evidence="1 2" key="2">
    <citation type="submission" date="2020-03" db="EMBL/GenBank/DDBJ databases">
        <authorList>
            <person name="Ichikawa N."/>
            <person name="Kimura A."/>
            <person name="Kitahashi Y."/>
            <person name="Uohara A."/>
        </authorList>
    </citation>
    <scope>NUCLEOTIDE SEQUENCE [LARGE SCALE GENOMIC DNA]</scope>
    <source>
        <strain evidence="1 2">NBRC 105367</strain>
    </source>
</reference>
<dbReference type="Gene3D" id="3.30.1490.20">
    <property type="entry name" value="ATP-grasp fold, A domain"/>
    <property type="match status" value="1"/>
</dbReference>
<evidence type="ECO:0000313" key="2">
    <source>
        <dbReference type="Proteomes" id="UP000503011"/>
    </source>
</evidence>
<dbReference type="InterPro" id="IPR013815">
    <property type="entry name" value="ATP_grasp_subdomain_1"/>
</dbReference>
<evidence type="ECO:0008006" key="3">
    <source>
        <dbReference type="Google" id="ProtNLM"/>
    </source>
</evidence>
<sequence>MATEVVGGGAGAAACAGRWPRLFLKVESDAHAHKTELGLIEGPLTAAEVPAAYERLAAARAAAGAGDAPIVAQPAVPGVELALGAYLDPSFGPVVMVASGGIFTEILRDAQVAPAPVTEARAEAMIQRLRGAPLLRGARGRPPADVAAAARAVAALSRFIAEADGAYTAVDVNPLMVTADGAFAVDAVLYPAAERPAGEEVEVR</sequence>
<name>A0A6F8YVR3_9ACTN</name>
<dbReference type="AlphaFoldDB" id="A0A6F8YVR3"/>
<reference evidence="1 2" key="1">
    <citation type="submission" date="2020-03" db="EMBL/GenBank/DDBJ databases">
        <title>Whole genome shotgun sequence of Phytohabitans suffuscus NBRC 105367.</title>
        <authorList>
            <person name="Komaki H."/>
            <person name="Tamura T."/>
        </authorList>
    </citation>
    <scope>NUCLEOTIDE SEQUENCE [LARGE SCALE GENOMIC DNA]</scope>
    <source>
        <strain evidence="1 2">NBRC 105367</strain>
    </source>
</reference>
<dbReference type="GO" id="GO:0005524">
    <property type="term" value="F:ATP binding"/>
    <property type="evidence" value="ECO:0007669"/>
    <property type="project" value="InterPro"/>
</dbReference>
<keyword evidence="2" id="KW-1185">Reference proteome</keyword>
<proteinExistence type="predicted"/>
<accession>A0A6F8YVR3</accession>
<dbReference type="SUPFAM" id="SSF56059">
    <property type="entry name" value="Glutathione synthetase ATP-binding domain-like"/>
    <property type="match status" value="1"/>
</dbReference>
<dbReference type="EMBL" id="AP022871">
    <property type="protein sequence ID" value="BCB90028.1"/>
    <property type="molecule type" value="Genomic_DNA"/>
</dbReference>
<protein>
    <recommendedName>
        <fullName evidence="3">ATP-grasp domain-containing protein</fullName>
    </recommendedName>
</protein>
<dbReference type="RefSeq" id="WP_173162142.1">
    <property type="nucleotide sequence ID" value="NZ_AP022871.1"/>
</dbReference>
<dbReference type="Proteomes" id="UP000503011">
    <property type="component" value="Chromosome"/>
</dbReference>